<evidence type="ECO:0000256" key="1">
    <source>
        <dbReference type="SAM" id="MobiDB-lite"/>
    </source>
</evidence>
<sequence length="256" mass="26792">MRSLLPALWRSEFARLARAPKQQPNGSVPTGVKSKREVSTPARAARKVSLISAVCKTRDLLAEMAAKSSLIGLFGLLCLVLRNVEVFAMSAEEDSGSVVPLTEVRFRGETTAVAHRKLMQTLSPTQTSGTVASLCLPRDASMPANPLTQVYCSYNVTTSGAPATSLTVCTYNATGVLVSMFPTAPVPGEILPTRPAVSCPGSTVPNSCPALVQQNLADARAFLQQTLCAYAGAVSSLLCAYNATGASIGSNGRNCP</sequence>
<name>A0A1Y1IX14_KLENI</name>
<protein>
    <submittedName>
        <fullName evidence="2">Uncharacterized protein</fullName>
    </submittedName>
</protein>
<gene>
    <name evidence="2" type="ORF">KFL_014180010</name>
</gene>
<dbReference type="Proteomes" id="UP000054558">
    <property type="component" value="Unassembled WGS sequence"/>
</dbReference>
<keyword evidence="3" id="KW-1185">Reference proteome</keyword>
<feature type="region of interest" description="Disordered" evidence="1">
    <location>
        <begin position="20"/>
        <end position="39"/>
    </location>
</feature>
<reference evidence="2 3" key="1">
    <citation type="journal article" date="2014" name="Nat. Commun.">
        <title>Klebsormidium flaccidum genome reveals primary factors for plant terrestrial adaptation.</title>
        <authorList>
            <person name="Hori K."/>
            <person name="Maruyama F."/>
            <person name="Fujisawa T."/>
            <person name="Togashi T."/>
            <person name="Yamamoto N."/>
            <person name="Seo M."/>
            <person name="Sato S."/>
            <person name="Yamada T."/>
            <person name="Mori H."/>
            <person name="Tajima N."/>
            <person name="Moriyama T."/>
            <person name="Ikeuchi M."/>
            <person name="Watanabe M."/>
            <person name="Wada H."/>
            <person name="Kobayashi K."/>
            <person name="Saito M."/>
            <person name="Masuda T."/>
            <person name="Sasaki-Sekimoto Y."/>
            <person name="Mashiguchi K."/>
            <person name="Awai K."/>
            <person name="Shimojima M."/>
            <person name="Masuda S."/>
            <person name="Iwai M."/>
            <person name="Nobusawa T."/>
            <person name="Narise T."/>
            <person name="Kondo S."/>
            <person name="Saito H."/>
            <person name="Sato R."/>
            <person name="Murakawa M."/>
            <person name="Ihara Y."/>
            <person name="Oshima-Yamada Y."/>
            <person name="Ohtaka K."/>
            <person name="Satoh M."/>
            <person name="Sonobe K."/>
            <person name="Ishii M."/>
            <person name="Ohtani R."/>
            <person name="Kanamori-Sato M."/>
            <person name="Honoki R."/>
            <person name="Miyazaki D."/>
            <person name="Mochizuki H."/>
            <person name="Umetsu J."/>
            <person name="Higashi K."/>
            <person name="Shibata D."/>
            <person name="Kamiya Y."/>
            <person name="Sato N."/>
            <person name="Nakamura Y."/>
            <person name="Tabata S."/>
            <person name="Ida S."/>
            <person name="Kurokawa K."/>
            <person name="Ohta H."/>
        </authorList>
    </citation>
    <scope>NUCLEOTIDE SEQUENCE [LARGE SCALE GENOMIC DNA]</scope>
    <source>
        <strain evidence="2 3">NIES-2285</strain>
    </source>
</reference>
<evidence type="ECO:0000313" key="2">
    <source>
        <dbReference type="EMBL" id="GAQ93287.1"/>
    </source>
</evidence>
<dbReference type="EMBL" id="DF238367">
    <property type="protein sequence ID" value="GAQ93287.1"/>
    <property type="molecule type" value="Genomic_DNA"/>
</dbReference>
<dbReference type="AlphaFoldDB" id="A0A1Y1IX14"/>
<accession>A0A1Y1IX14</accession>
<proteinExistence type="predicted"/>
<evidence type="ECO:0000313" key="3">
    <source>
        <dbReference type="Proteomes" id="UP000054558"/>
    </source>
</evidence>
<organism evidence="2 3">
    <name type="scientific">Klebsormidium nitens</name>
    <name type="common">Green alga</name>
    <name type="synonym">Ulothrix nitens</name>
    <dbReference type="NCBI Taxonomy" id="105231"/>
    <lineage>
        <taxon>Eukaryota</taxon>
        <taxon>Viridiplantae</taxon>
        <taxon>Streptophyta</taxon>
        <taxon>Klebsormidiophyceae</taxon>
        <taxon>Klebsormidiales</taxon>
        <taxon>Klebsormidiaceae</taxon>
        <taxon>Klebsormidium</taxon>
    </lineage>
</organism>
<feature type="non-terminal residue" evidence="2">
    <location>
        <position position="256"/>
    </location>
</feature>